<evidence type="ECO:0000256" key="2">
    <source>
        <dbReference type="SAM" id="MobiDB-lite"/>
    </source>
</evidence>
<accession>A0ABD1KHP8</accession>
<keyword evidence="1" id="KW-1015">Disulfide bond</keyword>
<dbReference type="CDD" id="cd00190">
    <property type="entry name" value="Tryp_SPc"/>
    <property type="match status" value="1"/>
</dbReference>
<keyword evidence="5" id="KW-1185">Reference proteome</keyword>
<organism evidence="4 5">
    <name type="scientific">Coilia grayii</name>
    <name type="common">Gray's grenadier anchovy</name>
    <dbReference type="NCBI Taxonomy" id="363190"/>
    <lineage>
        <taxon>Eukaryota</taxon>
        <taxon>Metazoa</taxon>
        <taxon>Chordata</taxon>
        <taxon>Craniata</taxon>
        <taxon>Vertebrata</taxon>
        <taxon>Euteleostomi</taxon>
        <taxon>Actinopterygii</taxon>
        <taxon>Neopterygii</taxon>
        <taxon>Teleostei</taxon>
        <taxon>Clupei</taxon>
        <taxon>Clupeiformes</taxon>
        <taxon>Clupeoidei</taxon>
        <taxon>Engraulidae</taxon>
        <taxon>Coilinae</taxon>
        <taxon>Coilia</taxon>
    </lineage>
</organism>
<protein>
    <recommendedName>
        <fullName evidence="3">Peptidase S1 domain-containing protein</fullName>
    </recommendedName>
</protein>
<dbReference type="PROSITE" id="PS50240">
    <property type="entry name" value="TRYPSIN_DOM"/>
    <property type="match status" value="1"/>
</dbReference>
<comment type="caution">
    <text evidence="4">The sequence shown here is derived from an EMBL/GenBank/DDBJ whole genome shotgun (WGS) entry which is preliminary data.</text>
</comment>
<dbReference type="Proteomes" id="UP001591681">
    <property type="component" value="Unassembled WGS sequence"/>
</dbReference>
<dbReference type="SUPFAM" id="SSF50494">
    <property type="entry name" value="Trypsin-like serine proteases"/>
    <property type="match status" value="1"/>
</dbReference>
<dbReference type="PRINTS" id="PR00722">
    <property type="entry name" value="CHYMOTRYPSIN"/>
</dbReference>
<dbReference type="PANTHER" id="PTHR24253">
    <property type="entry name" value="TRANSMEMBRANE PROTEASE SERINE"/>
    <property type="match status" value="1"/>
</dbReference>
<sequence>MNLKRILRHPDYSDITKNNDIAMLQMRTAVRFSDYIRPVCLADSKSLFHNGTNSWLTGWGNIGGGTLPFSETFQEVEVSVIGNRQCDCFYKDSPLKVSENMICAGLILGGKDSCQGDSGGPMVSQQNSVWILSGVVSYGRGCAQAGYPGVYTRVSRYQSWINSEINSDPPAFIQFSSTGVDADSSFICPVPLTPTRTSSLTTTPSVTIRASTPQSKFPVRPHDVSTTTKNPLHTLH</sequence>
<feature type="compositionally biased region" description="Polar residues" evidence="2">
    <location>
        <begin position="224"/>
        <end position="236"/>
    </location>
</feature>
<dbReference type="InterPro" id="IPR001254">
    <property type="entry name" value="Trypsin_dom"/>
</dbReference>
<dbReference type="EMBL" id="JBHFQA010000005">
    <property type="protein sequence ID" value="KAL2098741.1"/>
    <property type="molecule type" value="Genomic_DNA"/>
</dbReference>
<feature type="domain" description="Peptidase S1" evidence="3">
    <location>
        <begin position="1"/>
        <end position="166"/>
    </location>
</feature>
<proteinExistence type="predicted"/>
<dbReference type="PROSITE" id="PS00135">
    <property type="entry name" value="TRYPSIN_SER"/>
    <property type="match status" value="1"/>
</dbReference>
<evidence type="ECO:0000313" key="4">
    <source>
        <dbReference type="EMBL" id="KAL2098741.1"/>
    </source>
</evidence>
<dbReference type="FunFam" id="2.40.10.10:FF:000182">
    <property type="entry name" value="Zgc:163079"/>
    <property type="match status" value="1"/>
</dbReference>
<dbReference type="InterPro" id="IPR033116">
    <property type="entry name" value="TRYPSIN_SER"/>
</dbReference>
<dbReference type="InterPro" id="IPR009003">
    <property type="entry name" value="Peptidase_S1_PA"/>
</dbReference>
<evidence type="ECO:0000259" key="3">
    <source>
        <dbReference type="PROSITE" id="PS50240"/>
    </source>
</evidence>
<feature type="compositionally biased region" description="Low complexity" evidence="2">
    <location>
        <begin position="198"/>
        <end position="207"/>
    </location>
</feature>
<dbReference type="InterPro" id="IPR043504">
    <property type="entry name" value="Peptidase_S1_PA_chymotrypsin"/>
</dbReference>
<dbReference type="Pfam" id="PF00089">
    <property type="entry name" value="Trypsin"/>
    <property type="match status" value="1"/>
</dbReference>
<dbReference type="InterPro" id="IPR001314">
    <property type="entry name" value="Peptidase_S1A"/>
</dbReference>
<evidence type="ECO:0000256" key="1">
    <source>
        <dbReference type="ARBA" id="ARBA00023157"/>
    </source>
</evidence>
<dbReference type="AlphaFoldDB" id="A0ABD1KHP8"/>
<dbReference type="Gene3D" id="2.40.10.10">
    <property type="entry name" value="Trypsin-like serine proteases"/>
    <property type="match status" value="2"/>
</dbReference>
<reference evidence="4 5" key="1">
    <citation type="submission" date="2024-09" db="EMBL/GenBank/DDBJ databases">
        <title>A chromosome-level genome assembly of Gray's grenadier anchovy, Coilia grayii.</title>
        <authorList>
            <person name="Fu Z."/>
        </authorList>
    </citation>
    <scope>NUCLEOTIDE SEQUENCE [LARGE SCALE GENOMIC DNA]</scope>
    <source>
        <strain evidence="4">G4</strain>
        <tissue evidence="4">Muscle</tissue>
    </source>
</reference>
<feature type="region of interest" description="Disordered" evidence="2">
    <location>
        <begin position="198"/>
        <end position="236"/>
    </location>
</feature>
<gene>
    <name evidence="4" type="ORF">ACEWY4_005221</name>
</gene>
<name>A0ABD1KHP8_9TELE</name>
<evidence type="ECO:0000313" key="5">
    <source>
        <dbReference type="Proteomes" id="UP001591681"/>
    </source>
</evidence>
<dbReference type="SMART" id="SM00020">
    <property type="entry name" value="Tryp_SPc"/>
    <property type="match status" value="1"/>
</dbReference>
<dbReference type="PANTHER" id="PTHR24253:SF171">
    <property type="entry name" value="SERINE PROTEASE 56-LIKE"/>
    <property type="match status" value="1"/>
</dbReference>